<dbReference type="Proteomes" id="UP000814033">
    <property type="component" value="Unassembled WGS sequence"/>
</dbReference>
<reference evidence="1" key="1">
    <citation type="submission" date="2021-02" db="EMBL/GenBank/DDBJ databases">
        <authorList>
            <consortium name="DOE Joint Genome Institute"/>
            <person name="Ahrendt S."/>
            <person name="Looney B.P."/>
            <person name="Miyauchi S."/>
            <person name="Morin E."/>
            <person name="Drula E."/>
            <person name="Courty P.E."/>
            <person name="Chicoki N."/>
            <person name="Fauchery L."/>
            <person name="Kohler A."/>
            <person name="Kuo A."/>
            <person name="Labutti K."/>
            <person name="Pangilinan J."/>
            <person name="Lipzen A."/>
            <person name="Riley R."/>
            <person name="Andreopoulos W."/>
            <person name="He G."/>
            <person name="Johnson J."/>
            <person name="Barry K.W."/>
            <person name="Grigoriev I.V."/>
            <person name="Nagy L."/>
            <person name="Hibbett D."/>
            <person name="Henrissat B."/>
            <person name="Matheny P.B."/>
            <person name="Labbe J."/>
            <person name="Martin F."/>
        </authorList>
    </citation>
    <scope>NUCLEOTIDE SEQUENCE</scope>
    <source>
        <strain evidence="1">FP105234-sp</strain>
    </source>
</reference>
<organism evidence="1 2">
    <name type="scientific">Auriscalpium vulgare</name>
    <dbReference type="NCBI Taxonomy" id="40419"/>
    <lineage>
        <taxon>Eukaryota</taxon>
        <taxon>Fungi</taxon>
        <taxon>Dikarya</taxon>
        <taxon>Basidiomycota</taxon>
        <taxon>Agaricomycotina</taxon>
        <taxon>Agaricomycetes</taxon>
        <taxon>Russulales</taxon>
        <taxon>Auriscalpiaceae</taxon>
        <taxon>Auriscalpium</taxon>
    </lineage>
</organism>
<name>A0ACB8S321_9AGAM</name>
<protein>
    <submittedName>
        <fullName evidence="1">Acetyl-CoA synthetase-like protein</fullName>
    </submittedName>
</protein>
<sequence length="1059" mass="116487">MAASFNPPPLDGSLTVPELLFHHAKHNPNHPLFVFRDGTSQKSITYEDAGNMVLRAAQLTCGHYARLVDRYTAQVGTRPPGRGPTIGILASTDSISYFTAIYGILSLGFVPFPISPRNSPAAVAHLIRSSHIIQLFVSNDSAMQTIATEALDILKQEGTYVELLPMILYTDVASGRSDGMDTSPYARPLKLENDMCLLHSSGSSSFPKVIALRNITTLQWGNCIDAMGIFTVFCAVRSFVHTSGYMLLISLLSQLVTGLTLSVLPPSSPPIFPTPDRCLEDAVATNCSISFSVPAFIEAWSRDPAKIPHMRNFRAIVYGGAPLNKAVREQLMAENVPIVPLYGSTEAGCVSMFIPKEPTRDELDYTKISPQVELEMLAQDGQRDVFEAVVMDTPNWTPSVINFSTADGRRGFRTGDLFLRHPEDPTLWMVYGRVDEQIILSNGEKTNPVPLEAMLVRDPHIAAAIMFGQGRLQNGVLIEPAAAFSFDPDEPGRLAEFRNLIWPTVERVNKYAPAHSRLFKEMILVSKPSKPLEYTLKGQPRRPMAIKSYEAEIDALYEAVRESSQSHLAPPLSWTAEGTRVFLRSVIGSVLDASIGDEDDLFLVGCDSLKATYVRNSIMRALRQTTTVSTQTLPSNFVYEHPSISSLTDFIVTMLAKSHGPEATVHDAKVQLAKALVEKYGVNFPRHTPRSDCEEGTAEVVLLTGTTGRLGSHLLAQLLSRSSVATVFALNRASKTSLASRQKEAFKSWSLDDGLINSPKLILVEGNFAAPKLGLDDELYTRIQYSVTGIIHNAWRVDFNLSLSSFEELITGLRNLIDLSLSSPHREPPPFLFTSSIGVIAVPEDHISIAEEPIRDPEDAVGRGYGESKWVAESILLRAHESTSLRTNIVRVGQLSGDSAVGGWSEKEWVPAMLRSSQELGCFPMRDEMISWIAVDVAAASLLDMLGSDQPVLHLVHPRPIHWNMLSDGVAEYLNLQVVPYDEWVAALKNAREDSALGTLEKSPALKLADFFSSMPKAATWSTDKAVTVSLELRAAGELGKEDVKRWIDYWEHTGFISA</sequence>
<evidence type="ECO:0000313" key="1">
    <source>
        <dbReference type="EMBL" id="KAI0050801.1"/>
    </source>
</evidence>
<reference evidence="1" key="2">
    <citation type="journal article" date="2022" name="New Phytol.">
        <title>Evolutionary transition to the ectomycorrhizal habit in the genomes of a hyperdiverse lineage of mushroom-forming fungi.</title>
        <authorList>
            <person name="Looney B."/>
            <person name="Miyauchi S."/>
            <person name="Morin E."/>
            <person name="Drula E."/>
            <person name="Courty P.E."/>
            <person name="Kohler A."/>
            <person name="Kuo A."/>
            <person name="LaButti K."/>
            <person name="Pangilinan J."/>
            <person name="Lipzen A."/>
            <person name="Riley R."/>
            <person name="Andreopoulos W."/>
            <person name="He G."/>
            <person name="Johnson J."/>
            <person name="Nolan M."/>
            <person name="Tritt A."/>
            <person name="Barry K.W."/>
            <person name="Grigoriev I.V."/>
            <person name="Nagy L.G."/>
            <person name="Hibbett D."/>
            <person name="Henrissat B."/>
            <person name="Matheny P.B."/>
            <person name="Labbe J."/>
            <person name="Martin F.M."/>
        </authorList>
    </citation>
    <scope>NUCLEOTIDE SEQUENCE</scope>
    <source>
        <strain evidence="1">FP105234-sp</strain>
    </source>
</reference>
<comment type="caution">
    <text evidence="1">The sequence shown here is derived from an EMBL/GenBank/DDBJ whole genome shotgun (WGS) entry which is preliminary data.</text>
</comment>
<keyword evidence="2" id="KW-1185">Reference proteome</keyword>
<gene>
    <name evidence="1" type="ORF">FA95DRAFT_1486626</name>
</gene>
<dbReference type="EMBL" id="MU275858">
    <property type="protein sequence ID" value="KAI0050801.1"/>
    <property type="molecule type" value="Genomic_DNA"/>
</dbReference>
<accession>A0ACB8S321</accession>
<evidence type="ECO:0000313" key="2">
    <source>
        <dbReference type="Proteomes" id="UP000814033"/>
    </source>
</evidence>
<proteinExistence type="predicted"/>